<evidence type="ECO:0000256" key="4">
    <source>
        <dbReference type="ARBA" id="ARBA00022723"/>
    </source>
</evidence>
<evidence type="ECO:0000256" key="7">
    <source>
        <dbReference type="ARBA" id="ARBA00023125"/>
    </source>
</evidence>
<dbReference type="GO" id="GO:0003677">
    <property type="term" value="F:DNA binding"/>
    <property type="evidence" value="ECO:0007669"/>
    <property type="project" value="UniProtKB-UniRule"/>
</dbReference>
<feature type="domain" description="PKS/mFAS DH" evidence="13">
    <location>
        <begin position="589"/>
        <end position="859"/>
    </location>
</feature>
<dbReference type="Pfam" id="PF02801">
    <property type="entry name" value="Ketoacyl-synt_C"/>
    <property type="match status" value="1"/>
</dbReference>
<dbReference type="InterPro" id="IPR057326">
    <property type="entry name" value="KR_dom"/>
</dbReference>
<keyword evidence="4" id="KW-0479">Metal-binding</keyword>
<dbReference type="Gene3D" id="3.10.129.110">
    <property type="entry name" value="Polyketide synthase dehydratase"/>
    <property type="match status" value="1"/>
</dbReference>
<evidence type="ECO:0000256" key="5">
    <source>
        <dbReference type="ARBA" id="ARBA00022771"/>
    </source>
</evidence>
<dbReference type="SMART" id="SM00980">
    <property type="entry name" value="THAP"/>
    <property type="match status" value="1"/>
</dbReference>
<dbReference type="Gene3D" id="3.40.47.10">
    <property type="match status" value="1"/>
</dbReference>
<evidence type="ECO:0000256" key="8">
    <source>
        <dbReference type="PROSITE-ProRule" id="PRU00309"/>
    </source>
</evidence>
<keyword evidence="1" id="KW-0596">Phosphopantetheine</keyword>
<dbReference type="Gene3D" id="3.30.70.3290">
    <property type="match status" value="1"/>
</dbReference>
<dbReference type="InterPro" id="IPR036736">
    <property type="entry name" value="ACP-like_sf"/>
</dbReference>
<dbReference type="Gene3D" id="3.40.50.720">
    <property type="entry name" value="NAD(P)-binding Rossmann-like Domain"/>
    <property type="match status" value="1"/>
</dbReference>
<keyword evidence="2" id="KW-0597">Phosphoprotein</keyword>
<dbReference type="InterPro" id="IPR016039">
    <property type="entry name" value="Thiolase-like"/>
</dbReference>
<dbReference type="InterPro" id="IPR020843">
    <property type="entry name" value="ER"/>
</dbReference>
<dbReference type="Pfam" id="PF08659">
    <property type="entry name" value="KR"/>
    <property type="match status" value="1"/>
</dbReference>
<dbReference type="EMBL" id="JBBCAQ010000014">
    <property type="protein sequence ID" value="KAK7598247.1"/>
    <property type="molecule type" value="Genomic_DNA"/>
</dbReference>
<dbReference type="SMART" id="SM00692">
    <property type="entry name" value="DM3"/>
    <property type="match status" value="1"/>
</dbReference>
<dbReference type="SMART" id="SM00825">
    <property type="entry name" value="PKS_KS"/>
    <property type="match status" value="1"/>
</dbReference>
<dbReference type="InterPro" id="IPR020841">
    <property type="entry name" value="PKS_Beta-ketoAc_synthase_dom"/>
</dbReference>
<keyword evidence="6" id="KW-0862">Zinc</keyword>
<dbReference type="PROSITE" id="PS52004">
    <property type="entry name" value="KS3_2"/>
    <property type="match status" value="1"/>
</dbReference>
<dbReference type="Gene3D" id="3.40.366.10">
    <property type="entry name" value="Malonyl-Coenzyme A Acyl Carrier Protein, domain 2"/>
    <property type="match status" value="1"/>
</dbReference>
<dbReference type="CDD" id="cd05195">
    <property type="entry name" value="enoyl_red"/>
    <property type="match status" value="1"/>
</dbReference>
<dbReference type="Gene3D" id="3.90.180.10">
    <property type="entry name" value="Medium-chain alcohol dehydrogenases, catalytic domain"/>
    <property type="match status" value="1"/>
</dbReference>
<keyword evidence="3" id="KW-0808">Transferase</keyword>
<dbReference type="InterPro" id="IPR016036">
    <property type="entry name" value="Malonyl_transacylase_ACP-bd"/>
</dbReference>
<evidence type="ECO:0000256" key="1">
    <source>
        <dbReference type="ARBA" id="ARBA00022450"/>
    </source>
</evidence>
<keyword evidence="15" id="KW-1185">Reference proteome</keyword>
<dbReference type="GO" id="GO:0008270">
    <property type="term" value="F:zinc ion binding"/>
    <property type="evidence" value="ECO:0007669"/>
    <property type="project" value="UniProtKB-KW"/>
</dbReference>
<feature type="active site" description="Proton donor; for dehydratase activity" evidence="9">
    <location>
        <position position="780"/>
    </location>
</feature>
<dbReference type="PANTHER" id="PTHR43775">
    <property type="entry name" value="FATTY ACID SYNTHASE"/>
    <property type="match status" value="1"/>
</dbReference>
<dbReference type="Pfam" id="PF05485">
    <property type="entry name" value="THAP"/>
    <property type="match status" value="1"/>
</dbReference>
<feature type="region of interest" description="C-terminal hotdog fold" evidence="9">
    <location>
        <begin position="729"/>
        <end position="859"/>
    </location>
</feature>
<dbReference type="PROSITE" id="PS52019">
    <property type="entry name" value="PKS_MFAS_DH"/>
    <property type="match status" value="1"/>
</dbReference>
<gene>
    <name evidence="14" type="ORF">V9T40_006482</name>
</gene>
<dbReference type="SUPFAM" id="SSF50129">
    <property type="entry name" value="GroES-like"/>
    <property type="match status" value="1"/>
</dbReference>
<dbReference type="InterPro" id="IPR049900">
    <property type="entry name" value="PKS_mFAS_DH"/>
</dbReference>
<feature type="active site" description="Proton acceptor; for dehydratase activity" evidence="9">
    <location>
        <position position="625"/>
    </location>
</feature>
<evidence type="ECO:0000256" key="10">
    <source>
        <dbReference type="SAM" id="Coils"/>
    </source>
</evidence>
<feature type="domain" description="THAP-type" evidence="11">
    <location>
        <begin position="2085"/>
        <end position="2172"/>
    </location>
</feature>
<dbReference type="SUPFAM" id="SSF55048">
    <property type="entry name" value="Probable ACP-binding domain of malonyl-CoA ACP transacylase"/>
    <property type="match status" value="1"/>
</dbReference>
<dbReference type="InterPro" id="IPR029058">
    <property type="entry name" value="AB_hydrolase_fold"/>
</dbReference>
<evidence type="ECO:0000256" key="2">
    <source>
        <dbReference type="ARBA" id="ARBA00022553"/>
    </source>
</evidence>
<evidence type="ECO:0000259" key="13">
    <source>
        <dbReference type="PROSITE" id="PS52019"/>
    </source>
</evidence>
<dbReference type="InterPro" id="IPR014031">
    <property type="entry name" value="Ketoacyl_synth_C"/>
</dbReference>
<dbReference type="SMART" id="SM00822">
    <property type="entry name" value="PKS_KR"/>
    <property type="match status" value="1"/>
</dbReference>
<reference evidence="14 15" key="1">
    <citation type="submission" date="2024-03" db="EMBL/GenBank/DDBJ databases">
        <title>Adaptation during the transition from Ophiocordyceps entomopathogen to insect associate is accompanied by gene loss and intensified selection.</title>
        <authorList>
            <person name="Ward C.M."/>
            <person name="Onetto C.A."/>
            <person name="Borneman A.R."/>
        </authorList>
    </citation>
    <scope>NUCLEOTIDE SEQUENCE [LARGE SCALE GENOMIC DNA]</scope>
    <source>
        <strain evidence="14">AWRI1</strain>
        <tissue evidence="14">Single Adult Female</tissue>
    </source>
</reference>
<evidence type="ECO:0000259" key="11">
    <source>
        <dbReference type="PROSITE" id="PS50950"/>
    </source>
</evidence>
<dbReference type="SMART" id="SM00827">
    <property type="entry name" value="PKS_AT"/>
    <property type="match status" value="1"/>
</dbReference>
<dbReference type="FunFam" id="3.40.50.720:FF:000209">
    <property type="entry name" value="Polyketide synthase Pks12"/>
    <property type="match status" value="1"/>
</dbReference>
<accession>A0AAN9TPK5</accession>
<feature type="domain" description="Ketosynthase family 3 (KS3)" evidence="12">
    <location>
        <begin position="1"/>
        <end position="155"/>
    </location>
</feature>
<dbReference type="SUPFAM" id="SSF52151">
    <property type="entry name" value="FabD/lysophospholipase-like"/>
    <property type="match status" value="1"/>
</dbReference>
<dbReference type="InterPro" id="IPR006612">
    <property type="entry name" value="THAP_Znf"/>
</dbReference>
<dbReference type="PROSITE" id="PS50950">
    <property type="entry name" value="ZF_THAP"/>
    <property type="match status" value="1"/>
</dbReference>
<dbReference type="Pfam" id="PF21149">
    <property type="entry name" value="FAS_pseudo-KR"/>
    <property type="match status" value="1"/>
</dbReference>
<dbReference type="GO" id="GO:0016491">
    <property type="term" value="F:oxidoreductase activity"/>
    <property type="evidence" value="ECO:0007669"/>
    <property type="project" value="InterPro"/>
</dbReference>
<dbReference type="Gene3D" id="1.10.1200.10">
    <property type="entry name" value="ACP-like"/>
    <property type="match status" value="1"/>
</dbReference>
<keyword evidence="5 8" id="KW-0863">Zinc-finger</keyword>
<dbReference type="InterPro" id="IPR032821">
    <property type="entry name" value="PKS_assoc"/>
</dbReference>
<protein>
    <submittedName>
        <fullName evidence="14">Uncharacterized protein</fullName>
    </submittedName>
</protein>
<keyword evidence="10" id="KW-0175">Coiled coil</keyword>
<dbReference type="InterPro" id="IPR050091">
    <property type="entry name" value="PKS_NRPS_Biosynth_Enz"/>
</dbReference>
<dbReference type="GO" id="GO:0004312">
    <property type="term" value="F:fatty acid synthase activity"/>
    <property type="evidence" value="ECO:0007669"/>
    <property type="project" value="TreeGrafter"/>
</dbReference>
<feature type="coiled-coil region" evidence="10">
    <location>
        <begin position="2396"/>
        <end position="2433"/>
    </location>
</feature>
<evidence type="ECO:0000256" key="3">
    <source>
        <dbReference type="ARBA" id="ARBA00022679"/>
    </source>
</evidence>
<comment type="caution">
    <text evidence="14">The sequence shown here is derived from an EMBL/GenBank/DDBJ whole genome shotgun (WGS) entry which is preliminary data.</text>
</comment>
<dbReference type="SUPFAM" id="SSF53474">
    <property type="entry name" value="alpha/beta-Hydrolases"/>
    <property type="match status" value="1"/>
</dbReference>
<dbReference type="SUPFAM" id="SSF51735">
    <property type="entry name" value="NAD(P)-binding Rossmann-fold domains"/>
    <property type="match status" value="2"/>
</dbReference>
<organism evidence="14 15">
    <name type="scientific">Parthenolecanium corni</name>
    <dbReference type="NCBI Taxonomy" id="536013"/>
    <lineage>
        <taxon>Eukaryota</taxon>
        <taxon>Metazoa</taxon>
        <taxon>Ecdysozoa</taxon>
        <taxon>Arthropoda</taxon>
        <taxon>Hexapoda</taxon>
        <taxon>Insecta</taxon>
        <taxon>Pterygota</taxon>
        <taxon>Neoptera</taxon>
        <taxon>Paraneoptera</taxon>
        <taxon>Hemiptera</taxon>
        <taxon>Sternorrhyncha</taxon>
        <taxon>Coccoidea</taxon>
        <taxon>Coccidae</taxon>
        <taxon>Parthenolecanium</taxon>
    </lineage>
</organism>
<dbReference type="Pfam" id="PF00698">
    <property type="entry name" value="Acyl_transf_1"/>
    <property type="match status" value="1"/>
</dbReference>
<dbReference type="Pfam" id="PF16197">
    <property type="entry name" value="KAsynt_C_assoc"/>
    <property type="match status" value="1"/>
</dbReference>
<sequence>MNCDGYKAEGITYPSHVMQKQLLKEFYQECQVLPETVDWIELHATGTRAGDREEIQAVEILCENRVTPLKVSSVKSNMGHAEAASALCAIAKAIIAMKSGAIPPNINYKTPRNDIDALHNGLIEVITEDIPWTGGLVGLNSFGLGGANGHTLLKSNIKSKGGQQDNDLPRLITASGRTKEAVETILNCVKQDTNNAELVGLLHEIFCEDIVRHLYRGYTILYPHTIKPSVQKIENCPILQRPIWFLFAGMGCQWPGMGKSLMSLPVFTKSIEECHGILKTKNIDLIYIITQEDPQIFNYVLNSFVGITAIQIALIDVLKSINVVPCGLIGHSVGEIACAYADNCLSLEQTILCAYYRGLAVSETKTIEASMAVVGLSYEELSAQLPPEIDIACKNSPNNCTISGPSHCVKELIDKFQSQNIFTREVNCANIAFHSRYIQHCGPVLLKYLNEVIPEPKLRSEKWITSSVSKADIQTEDAKYCSATYQTNNLLNPVLFEDAVKQIPENAIVIEISPHSLLTAISKPQLKSESIYVPLAKKSCPDSIDYLLQALGQLYLAGKSLKLQNLYPIIEYPVSNETPMLAPLVRWQHDASWRVVYASREEMIPGERRITIYPNGKEHSYILDHIIDGKNIMPGFGFVQLLWETVALLHSKTLQNCSIVLEKLRFHRMVYINRHKNLHLICNVQKCSGNFEISEGGLVVVTGKVRVPENDDPKDIDMTWRPQFDDSDDHDIELNSDDIYQELTLRGYGYSGLHKQLLSCNFSGTKARARWNENWPTFLDSMAQVFILQTDSREPYLLASIEKLIVNTKRHQECLEKLGHISGLPIRGDRELDILESGGVLMKGVRGHIMSRRKLQKEPQLLMQKFTPFIEPEASSIIVTTNPTSDQNLEKSYLKFQQEPVTDGEQHLIIIDSPDEQILEDNLQILADGGFIMVRTELIEKISHPNLSVCSQVILDDEKFIMFRHIKRISETEETICVKVTTVDFEWIRQLQMEINSQKKIILYAEQDSISGILGFYNCLRKEIPNNKIRCFFIFDQNAPPFSLTQPFYRSQLAKNLNVNIFRNNKWGCYVHYTLAEIPLAKRPHAFVKVGRAGDLRTLNWYQGNVNPSLSNQDKDNTAFTLIHIYYSAINFKDVLLATGVLSYEKFIRNRIMQECLIGCEFSGRDNEGKRYMGIYPAGAISTVILASKLFLWQIPESWSLEDAATVPVIYLTVISAFFVHGNLKRGESVLIHSGAGGVGQAAINIAIRYECNIFTTVGTPEKREFIRSQFPQIKDSHIGTSRDTSFEYQILKETNGEGVNLVLNSLAEDKLQASVRCLAKGGRFLEIGKLDLLRDNNLGMQIFLKGISFHCILLDCIHEEEETKRNAIFQHFQHELDAGSIKPIVRNVFKDNEVEDAFRFMGTGKHIGKVLIKIRPEEPDIITQPTALLIEAIPRFTCDAEKVYIIVGGLGGMGMELADWLVLRGAKTLILTSRSKETTGYQQMRMKLWKSYGVTTIVSNADITNQKEVYTLLTHAEYVGSIGAIFNLAGITEDKLFENLDAENFRLVMSPKAKATLLLDHISRKVCPSLEYFVIFSSVSSGFGNTGQTNYGLANSICERICERRRACGFPALVIQWGAVDDVGMTKNSTNIEKIFGLKKQPIRSCLQVMDTLLNQPETIVTSFITADKNTDTNNNSLSLVQSVASILGIRDMKMICMYSPLPELGMDSITGLEIKNTLEQHDIFLSPKEIMALTFAQLEKIQKEGKTAIESGQNEYNCTASIPYIKKMLLANPKSFDLSNLEPVVQLSSVYDSTESPDDIIFLFPATDGIAASLEHLASHLKGKILCFQYHNHSQMEPLEKQAEFYASIIKNEIPSETKFKIVAYSYGVILALEVMKILNSENIQGKAILIDGSIKFAQSLRQLYFGSSTNFENFQTKIIVDVVKCFHSSTDTTQLQKDLREIQSWEEKLDLVQSRMPENSVYGKHNLRIVMNYLYHKYRTLTHYHFHLNEKLEVEATILKAKKLIFPVPIEMDLEKYFQNFVSAPAEYSVDENHFTIIDSEKTADIKLLNSSRLCIEHFRETDLMYPSSDRPSLKLTAVPTMYTVNQLRRCEKHKRKRTCYVCGPTENSLCRFPREVERLHQWCNFCHISPDKLLNSSRLCIEHFRETDLICPKSDRPSLKSTAIPTVYTTNQLKRLKLSSPGLYDGIKCTENDVELSTSVSNILRSILSENTSIQNAYHVENLPATFEKKVFDDETTPMVFEHSSSSQRSFANDDECNSFALMAENISSDNSEITPADLGENDVLDNGEEICIDARCLLEVEMKSHAPASDEITNLPLTSTSQPVSPLNSPIIENSVIIEKSSDQPQFTPTVKNVSNQSRSRRLRFIGDIRSPDLETPRRRKECLKVIRYQNKCSKSKIRLLQRQNRRLKEEVKTLKQLVRELQEKNSSSAISEEIR</sequence>
<dbReference type="InterPro" id="IPR013968">
    <property type="entry name" value="PKS_KR"/>
</dbReference>
<dbReference type="SUPFAM" id="SSF47336">
    <property type="entry name" value="ACP-like"/>
    <property type="match status" value="1"/>
</dbReference>
<dbReference type="InterPro" id="IPR016035">
    <property type="entry name" value="Acyl_Trfase/lysoPLipase"/>
</dbReference>
<name>A0AAN9TPK5_9HEMI</name>
<dbReference type="SUPFAM" id="SSF53901">
    <property type="entry name" value="Thiolase-like"/>
    <property type="match status" value="1"/>
</dbReference>
<dbReference type="GO" id="GO:0006633">
    <property type="term" value="P:fatty acid biosynthetic process"/>
    <property type="evidence" value="ECO:0007669"/>
    <property type="project" value="TreeGrafter"/>
</dbReference>
<dbReference type="Proteomes" id="UP001367676">
    <property type="component" value="Unassembled WGS sequence"/>
</dbReference>
<dbReference type="InterPro" id="IPR049391">
    <property type="entry name" value="FAS_pseudo-KR"/>
</dbReference>
<dbReference type="InterPro" id="IPR014043">
    <property type="entry name" value="Acyl_transferase_dom"/>
</dbReference>
<dbReference type="Pfam" id="PF13602">
    <property type="entry name" value="ADH_zinc_N_2"/>
    <property type="match status" value="1"/>
</dbReference>
<evidence type="ECO:0000256" key="6">
    <source>
        <dbReference type="ARBA" id="ARBA00022833"/>
    </source>
</evidence>
<dbReference type="SUPFAM" id="SSF57716">
    <property type="entry name" value="Glucocorticoid receptor-like (DNA-binding domain)"/>
    <property type="match status" value="1"/>
</dbReference>
<dbReference type="SMART" id="SM00829">
    <property type="entry name" value="PKS_ER"/>
    <property type="match status" value="1"/>
</dbReference>
<dbReference type="InterPro" id="IPR036291">
    <property type="entry name" value="NAD(P)-bd_dom_sf"/>
</dbReference>
<evidence type="ECO:0000259" key="12">
    <source>
        <dbReference type="PROSITE" id="PS52004"/>
    </source>
</evidence>
<dbReference type="Gene3D" id="3.40.50.1820">
    <property type="entry name" value="alpha/beta hydrolase"/>
    <property type="match status" value="1"/>
</dbReference>
<proteinExistence type="predicted"/>
<dbReference type="InterPro" id="IPR042104">
    <property type="entry name" value="PKS_dehydratase_sf"/>
</dbReference>
<feature type="region of interest" description="N-terminal hotdog fold" evidence="9">
    <location>
        <begin position="589"/>
        <end position="712"/>
    </location>
</feature>
<evidence type="ECO:0000313" key="14">
    <source>
        <dbReference type="EMBL" id="KAK7598247.1"/>
    </source>
</evidence>
<evidence type="ECO:0000256" key="9">
    <source>
        <dbReference type="PROSITE-ProRule" id="PRU01363"/>
    </source>
</evidence>
<dbReference type="InterPro" id="IPR001227">
    <property type="entry name" value="Ac_transferase_dom_sf"/>
</dbReference>
<keyword evidence="7 8" id="KW-0238">DNA-binding</keyword>
<evidence type="ECO:0000313" key="15">
    <source>
        <dbReference type="Proteomes" id="UP001367676"/>
    </source>
</evidence>
<dbReference type="InterPro" id="IPR011032">
    <property type="entry name" value="GroES-like_sf"/>
</dbReference>
<dbReference type="PANTHER" id="PTHR43775:SF23">
    <property type="entry name" value="FATTY ACID SYNTHASE 3"/>
    <property type="match status" value="1"/>
</dbReference>